<evidence type="ECO:0000256" key="4">
    <source>
        <dbReference type="ARBA" id="ARBA00022691"/>
    </source>
</evidence>
<protein>
    <recommendedName>
        <fullName evidence="8">Type II methyltransferase</fullName>
        <ecNumber evidence="8">2.1.1.113</ecNumber>
    </recommendedName>
    <alternativeName>
        <fullName evidence="8">N-4 cytosine-specific methyltransferase</fullName>
    </alternativeName>
</protein>
<comment type="similarity">
    <text evidence="1">Belongs to the N(4)/N(6)-methyltransferase family. N(4) subfamily.</text>
</comment>
<evidence type="ECO:0000259" key="9">
    <source>
        <dbReference type="Pfam" id="PF01555"/>
    </source>
</evidence>
<dbReference type="Pfam" id="PF01555">
    <property type="entry name" value="N6_N4_Mtase"/>
    <property type="match status" value="1"/>
</dbReference>
<dbReference type="Proteomes" id="UP001430455">
    <property type="component" value="Unassembled WGS sequence"/>
</dbReference>
<evidence type="ECO:0000313" key="10">
    <source>
        <dbReference type="EMBL" id="MBX0293449.1"/>
    </source>
</evidence>
<evidence type="ECO:0000256" key="2">
    <source>
        <dbReference type="ARBA" id="ARBA00022603"/>
    </source>
</evidence>
<keyword evidence="5 8" id="KW-0680">Restriction system</keyword>
<organism evidence="10 11">
    <name type="scientific">Haloarcula nitratireducens</name>
    <dbReference type="NCBI Taxonomy" id="2487749"/>
    <lineage>
        <taxon>Archaea</taxon>
        <taxon>Methanobacteriati</taxon>
        <taxon>Methanobacteriota</taxon>
        <taxon>Stenosarchaea group</taxon>
        <taxon>Halobacteria</taxon>
        <taxon>Halobacteriales</taxon>
        <taxon>Haloarculaceae</taxon>
        <taxon>Haloarcula</taxon>
    </lineage>
</organism>
<reference evidence="10 11" key="1">
    <citation type="submission" date="2021-06" db="EMBL/GenBank/DDBJ databases">
        <title>Halomicroarcula sp. a new haloarchaeum isolated from saline soil.</title>
        <authorList>
            <person name="Duran-Viseras A."/>
            <person name="Sanchez-Porro C."/>
            <person name="Ventosa A."/>
        </authorList>
    </citation>
    <scope>NUCLEOTIDE SEQUENCE [LARGE SCALE GENOMIC DNA]</scope>
    <source>
        <strain evidence="10 11">F27</strain>
    </source>
</reference>
<comment type="caution">
    <text evidence="10">The sequence shown here is derived from an EMBL/GenBank/DDBJ whole genome shotgun (WGS) entry which is preliminary data.</text>
</comment>
<dbReference type="PROSITE" id="PS00093">
    <property type="entry name" value="N4_MTASE"/>
    <property type="match status" value="1"/>
</dbReference>
<dbReference type="PRINTS" id="PR00508">
    <property type="entry name" value="S21N4MTFRASE"/>
</dbReference>
<dbReference type="Gene3D" id="3.40.50.150">
    <property type="entry name" value="Vaccinia Virus protein VP39"/>
    <property type="match status" value="1"/>
</dbReference>
<dbReference type="RefSeq" id="WP_220578168.1">
    <property type="nucleotide sequence ID" value="NZ_RKLT01000001.1"/>
</dbReference>
<dbReference type="GO" id="GO:0015667">
    <property type="term" value="F:site-specific DNA-methyltransferase (cytosine-N4-specific) activity"/>
    <property type="evidence" value="ECO:0007669"/>
    <property type="project" value="UniProtKB-EC"/>
</dbReference>
<evidence type="ECO:0000313" key="11">
    <source>
        <dbReference type="Proteomes" id="UP001430455"/>
    </source>
</evidence>
<proteinExistence type="inferred from homology"/>
<dbReference type="InterPro" id="IPR029063">
    <property type="entry name" value="SAM-dependent_MTases_sf"/>
</dbReference>
<sequence>METRHRVVTGDARELPLEADSVELVVTSPPYPMIEMWDDIFAALDPAIGDALDDGDGDEAFRLMHDALDTVWAELERVLVPGGIACINVGDATRSLSDGFRSYPNHAEVTDRLTDRGLRALPDILWRKPTNSGAKFMGSGMVPPNAYPTLEHEHILVFRNGERRRLEPGADRRYRSAYFWEERNEWFSDLWELPGESQTLDDGLRDRSGAFPLTVPHRLVSMFSVYGDTVLDPFLGTGTTTLAAMVDARNSVGVERDPDLVAALDDRVASVADRSERLARERLAAHREWAAENDPNYDAEHYDFAVNTKQERRVRLYAVDSVERTDDGYRVSHAPVE</sequence>
<gene>
    <name evidence="10" type="ORF">EGH23_00975</name>
</gene>
<keyword evidence="4 8" id="KW-0949">S-adenosyl-L-methionine</keyword>
<accession>A0AAW4P6P1</accession>
<keyword evidence="6" id="KW-0238">DNA-binding</keyword>
<dbReference type="GO" id="GO:0032259">
    <property type="term" value="P:methylation"/>
    <property type="evidence" value="ECO:0007669"/>
    <property type="project" value="UniProtKB-KW"/>
</dbReference>
<dbReference type="InterPro" id="IPR001091">
    <property type="entry name" value="RM_Methyltransferase"/>
</dbReference>
<evidence type="ECO:0000256" key="7">
    <source>
        <dbReference type="ARBA" id="ARBA00049120"/>
    </source>
</evidence>
<evidence type="ECO:0000256" key="1">
    <source>
        <dbReference type="ARBA" id="ARBA00010203"/>
    </source>
</evidence>
<dbReference type="EMBL" id="RKLT01000001">
    <property type="protein sequence ID" value="MBX0293449.1"/>
    <property type="molecule type" value="Genomic_DNA"/>
</dbReference>
<dbReference type="GO" id="GO:0009307">
    <property type="term" value="P:DNA restriction-modification system"/>
    <property type="evidence" value="ECO:0007669"/>
    <property type="project" value="UniProtKB-KW"/>
</dbReference>
<name>A0AAW4P6P1_9EURY</name>
<comment type="catalytic activity">
    <reaction evidence="7 8">
        <text>a 2'-deoxycytidine in DNA + S-adenosyl-L-methionine = an N(4)-methyl-2'-deoxycytidine in DNA + S-adenosyl-L-homocysteine + H(+)</text>
        <dbReference type="Rhea" id="RHEA:16857"/>
        <dbReference type="Rhea" id="RHEA-COMP:11369"/>
        <dbReference type="Rhea" id="RHEA-COMP:13674"/>
        <dbReference type="ChEBI" id="CHEBI:15378"/>
        <dbReference type="ChEBI" id="CHEBI:57856"/>
        <dbReference type="ChEBI" id="CHEBI:59789"/>
        <dbReference type="ChEBI" id="CHEBI:85452"/>
        <dbReference type="ChEBI" id="CHEBI:137933"/>
        <dbReference type="EC" id="2.1.1.113"/>
    </reaction>
</comment>
<evidence type="ECO:0000256" key="8">
    <source>
        <dbReference type="RuleBase" id="RU362026"/>
    </source>
</evidence>
<evidence type="ECO:0000256" key="6">
    <source>
        <dbReference type="ARBA" id="ARBA00023125"/>
    </source>
</evidence>
<evidence type="ECO:0000256" key="3">
    <source>
        <dbReference type="ARBA" id="ARBA00022679"/>
    </source>
</evidence>
<dbReference type="SUPFAM" id="SSF53335">
    <property type="entry name" value="S-adenosyl-L-methionine-dependent methyltransferases"/>
    <property type="match status" value="1"/>
</dbReference>
<keyword evidence="2 8" id="KW-0489">Methyltransferase</keyword>
<dbReference type="AlphaFoldDB" id="A0AAW4P6P1"/>
<evidence type="ECO:0000256" key="5">
    <source>
        <dbReference type="ARBA" id="ARBA00022747"/>
    </source>
</evidence>
<dbReference type="GO" id="GO:0003677">
    <property type="term" value="F:DNA binding"/>
    <property type="evidence" value="ECO:0007669"/>
    <property type="project" value="UniProtKB-KW"/>
</dbReference>
<dbReference type="GO" id="GO:0008170">
    <property type="term" value="F:N-methyltransferase activity"/>
    <property type="evidence" value="ECO:0007669"/>
    <property type="project" value="InterPro"/>
</dbReference>
<keyword evidence="3" id="KW-0808">Transferase</keyword>
<keyword evidence="11" id="KW-1185">Reference proteome</keyword>
<feature type="domain" description="DNA methylase N-4/N-6" evidence="9">
    <location>
        <begin position="22"/>
        <end position="261"/>
    </location>
</feature>
<dbReference type="InterPro" id="IPR017985">
    <property type="entry name" value="MeTrfase_CN4_CS"/>
</dbReference>
<dbReference type="EC" id="2.1.1.113" evidence="8"/>
<dbReference type="InterPro" id="IPR002941">
    <property type="entry name" value="DNA_methylase_N4/N6"/>
</dbReference>